<feature type="binding site" description="axial binding residue" evidence="8">
    <location>
        <position position="156"/>
    </location>
    <ligand>
        <name>heme</name>
        <dbReference type="ChEBI" id="CHEBI:30413"/>
    </ligand>
    <ligandPart>
        <name>Fe</name>
        <dbReference type="ChEBI" id="CHEBI:18248"/>
    </ligandPart>
</feature>
<evidence type="ECO:0000256" key="3">
    <source>
        <dbReference type="ARBA" id="ARBA00022692"/>
    </source>
</evidence>
<dbReference type="SUPFAM" id="SSF81343">
    <property type="entry name" value="Fumarate reductase respiratory complex transmembrane subunits"/>
    <property type="match status" value="1"/>
</dbReference>
<keyword evidence="7 9" id="KW-0472">Membrane</keyword>
<evidence type="ECO:0000256" key="4">
    <source>
        <dbReference type="ARBA" id="ARBA00022723"/>
    </source>
</evidence>
<sequence length="203" mass="23485">MELKRYDNFLRKLHSLAGIIPVGVFLTFHLSLNYTATWGEEAYNQAAGFMVNLPFKLFLETFIIFLPLLFHALYGVYIALQAKHNVNRFHYFRNWSFFLQRITGFIVFIFVAWHVWQTRVQVALGAEPSFGMMADIVDNPLFLVLYIIGIVSSVYHFTNGIFTFLITWGITVSPKSQRVFQYVTLAVFFVLSFIGVRAILAFV</sequence>
<keyword evidence="11" id="KW-1185">Reference proteome</keyword>
<feature type="transmembrane region" description="Helical" evidence="9">
    <location>
        <begin position="98"/>
        <end position="116"/>
    </location>
</feature>
<name>A0A7W1XSH7_9BACL</name>
<comment type="caution">
    <text evidence="10">The sequence shown here is derived from an EMBL/GenBank/DDBJ whole genome shotgun (WGS) entry which is preliminary data.</text>
</comment>
<evidence type="ECO:0000256" key="6">
    <source>
        <dbReference type="ARBA" id="ARBA00023004"/>
    </source>
</evidence>
<evidence type="ECO:0000313" key="10">
    <source>
        <dbReference type="EMBL" id="MBA4602370.1"/>
    </source>
</evidence>
<feature type="binding site" description="axial binding residue" evidence="8">
    <location>
        <position position="29"/>
    </location>
    <ligand>
        <name>heme</name>
        <dbReference type="ChEBI" id="CHEBI:30413"/>
    </ligand>
    <ligandPart>
        <name>Fe</name>
        <dbReference type="ChEBI" id="CHEBI:18248"/>
    </ligandPart>
</feature>
<feature type="transmembrane region" description="Helical" evidence="9">
    <location>
        <begin position="179"/>
        <end position="200"/>
    </location>
</feature>
<dbReference type="InterPro" id="IPR000701">
    <property type="entry name" value="SuccDH_FuR_B_TM-su"/>
</dbReference>
<keyword evidence="3 9" id="KW-0812">Transmembrane</keyword>
<evidence type="ECO:0000256" key="1">
    <source>
        <dbReference type="ARBA" id="ARBA00004370"/>
    </source>
</evidence>
<feature type="binding site" description="axial binding residue" evidence="8">
    <location>
        <position position="71"/>
    </location>
    <ligand>
        <name>heme</name>
        <dbReference type="ChEBI" id="CHEBI:30413"/>
    </ligand>
    <ligandPart>
        <name>Fe</name>
        <dbReference type="ChEBI" id="CHEBI:18248"/>
    </ligandPart>
</feature>
<dbReference type="NCBIfam" id="TIGR02046">
    <property type="entry name" value="sdhC_b558_fam"/>
    <property type="match status" value="1"/>
</dbReference>
<dbReference type="CDD" id="cd03497">
    <property type="entry name" value="SQR_TypeB_1_TM"/>
    <property type="match status" value="1"/>
</dbReference>
<dbReference type="PIRSF" id="PIRSF000170">
    <property type="entry name" value="Succ_dh_cyt_b558"/>
    <property type="match status" value="1"/>
</dbReference>
<evidence type="ECO:0000256" key="9">
    <source>
        <dbReference type="SAM" id="Phobius"/>
    </source>
</evidence>
<evidence type="ECO:0000256" key="8">
    <source>
        <dbReference type="PIRSR" id="PIRSR000170-1"/>
    </source>
</evidence>
<dbReference type="InterPro" id="IPR034804">
    <property type="entry name" value="SQR/QFR_C/D"/>
</dbReference>
<evidence type="ECO:0000256" key="5">
    <source>
        <dbReference type="ARBA" id="ARBA00022989"/>
    </source>
</evidence>
<gene>
    <name evidence="10" type="ORF">H2C83_08595</name>
</gene>
<dbReference type="RefSeq" id="WP_181739817.1">
    <property type="nucleotide sequence ID" value="NZ_JACEOL010000029.1"/>
</dbReference>
<keyword evidence="2 8" id="KW-0349">Heme</keyword>
<feature type="transmembrane region" description="Helical" evidence="9">
    <location>
        <begin position="141"/>
        <end position="167"/>
    </location>
</feature>
<dbReference type="InterPro" id="IPR011138">
    <property type="entry name" value="Cytochrome_b-558"/>
</dbReference>
<proteinExistence type="predicted"/>
<protein>
    <submittedName>
        <fullName evidence="10">Succinate dehydrogenase cytochrome b558 subunit</fullName>
    </submittedName>
</protein>
<dbReference type="Gene3D" id="1.20.1300.10">
    <property type="entry name" value="Fumarate reductase/succinate dehydrogenase, transmembrane subunit"/>
    <property type="match status" value="1"/>
</dbReference>
<dbReference type="EMBL" id="JACEOL010000029">
    <property type="protein sequence ID" value="MBA4602370.1"/>
    <property type="molecule type" value="Genomic_DNA"/>
</dbReference>
<feature type="transmembrane region" description="Helical" evidence="9">
    <location>
        <begin position="12"/>
        <end position="32"/>
    </location>
</feature>
<dbReference type="GO" id="GO:0046872">
    <property type="term" value="F:metal ion binding"/>
    <property type="evidence" value="ECO:0007669"/>
    <property type="project" value="UniProtKB-KW"/>
</dbReference>
<dbReference type="GO" id="GO:0016020">
    <property type="term" value="C:membrane"/>
    <property type="evidence" value="ECO:0007669"/>
    <property type="project" value="UniProtKB-SubCell"/>
</dbReference>
<feature type="transmembrane region" description="Helical" evidence="9">
    <location>
        <begin position="57"/>
        <end position="77"/>
    </location>
</feature>
<keyword evidence="5 9" id="KW-1133">Transmembrane helix</keyword>
<evidence type="ECO:0000313" key="11">
    <source>
        <dbReference type="Proteomes" id="UP000538292"/>
    </source>
</evidence>
<keyword evidence="4 8" id="KW-0479">Metal-binding</keyword>
<keyword evidence="6 8" id="KW-0408">Iron</keyword>
<organism evidence="10 11">
    <name type="scientific">Thermoactinomyces mirandus</name>
    <dbReference type="NCBI Taxonomy" id="2756294"/>
    <lineage>
        <taxon>Bacteria</taxon>
        <taxon>Bacillati</taxon>
        <taxon>Bacillota</taxon>
        <taxon>Bacilli</taxon>
        <taxon>Bacillales</taxon>
        <taxon>Thermoactinomycetaceae</taxon>
        <taxon>Thermoactinomyces</taxon>
    </lineage>
</organism>
<dbReference type="Pfam" id="PF01127">
    <property type="entry name" value="Sdh_cyt"/>
    <property type="match status" value="1"/>
</dbReference>
<dbReference type="Proteomes" id="UP000538292">
    <property type="component" value="Unassembled WGS sequence"/>
</dbReference>
<reference evidence="10 11" key="1">
    <citation type="submission" date="2020-07" db="EMBL/GenBank/DDBJ databases">
        <title>Thermoactinomyces phylogeny.</title>
        <authorList>
            <person name="Dunlap C."/>
        </authorList>
    </citation>
    <scope>NUCLEOTIDE SEQUENCE [LARGE SCALE GENOMIC DNA]</scope>
    <source>
        <strain evidence="10 11">AMNI-1</strain>
    </source>
</reference>
<evidence type="ECO:0000256" key="2">
    <source>
        <dbReference type="ARBA" id="ARBA00022617"/>
    </source>
</evidence>
<feature type="binding site" description="axial binding residue" evidence="8">
    <location>
        <position position="114"/>
    </location>
    <ligand>
        <name>heme</name>
        <dbReference type="ChEBI" id="CHEBI:30413"/>
    </ligand>
    <ligandPart>
        <name>Fe</name>
        <dbReference type="ChEBI" id="CHEBI:18248"/>
    </ligandPart>
</feature>
<evidence type="ECO:0000256" key="7">
    <source>
        <dbReference type="ARBA" id="ARBA00023136"/>
    </source>
</evidence>
<dbReference type="InterPro" id="IPR016002">
    <property type="entry name" value="Succ_DH_cyt_b558_Firmicute"/>
</dbReference>
<dbReference type="AlphaFoldDB" id="A0A7W1XSH7"/>
<comment type="subcellular location">
    <subcellularLocation>
        <location evidence="1">Membrane</location>
    </subcellularLocation>
</comment>
<accession>A0A7W1XSH7</accession>